<protein>
    <submittedName>
        <fullName evidence="2">Uncharacterized protein</fullName>
    </submittedName>
</protein>
<keyword evidence="1" id="KW-1133">Transmembrane helix</keyword>
<feature type="transmembrane region" description="Helical" evidence="1">
    <location>
        <begin position="45"/>
        <end position="62"/>
    </location>
</feature>
<evidence type="ECO:0000313" key="3">
    <source>
        <dbReference type="Proteomes" id="UP000005737"/>
    </source>
</evidence>
<dbReference type="AlphaFoldDB" id="H2CFU9"/>
<keyword evidence="1" id="KW-0812">Transmembrane</keyword>
<evidence type="ECO:0000313" key="2">
    <source>
        <dbReference type="EMBL" id="EHQ06798.1"/>
    </source>
</evidence>
<keyword evidence="1" id="KW-0472">Membrane</keyword>
<dbReference type="EMBL" id="JH597773">
    <property type="protein sequence ID" value="EHQ06798.1"/>
    <property type="molecule type" value="Genomic_DNA"/>
</dbReference>
<gene>
    <name evidence="2" type="ORF">Lepil_2120</name>
</gene>
<feature type="transmembrane region" description="Helical" evidence="1">
    <location>
        <begin position="68"/>
        <end position="87"/>
    </location>
</feature>
<dbReference type="Proteomes" id="UP000005737">
    <property type="component" value="Unassembled WGS sequence"/>
</dbReference>
<accession>H2CFU9</accession>
<proteinExistence type="predicted"/>
<name>H2CFU9_9LEPT</name>
<evidence type="ECO:0000256" key="1">
    <source>
        <dbReference type="SAM" id="Phobius"/>
    </source>
</evidence>
<organism evidence="2 3">
    <name type="scientific">Leptonema illini DSM 21528</name>
    <dbReference type="NCBI Taxonomy" id="929563"/>
    <lineage>
        <taxon>Bacteria</taxon>
        <taxon>Pseudomonadati</taxon>
        <taxon>Spirochaetota</taxon>
        <taxon>Spirochaetia</taxon>
        <taxon>Leptospirales</taxon>
        <taxon>Leptospiraceae</taxon>
        <taxon>Leptonema</taxon>
    </lineage>
</organism>
<reference evidence="2 3" key="1">
    <citation type="submission" date="2011-10" db="EMBL/GenBank/DDBJ databases">
        <title>The Improved High-Quality Draft genome of Leptonema illini DSM 21528.</title>
        <authorList>
            <consortium name="US DOE Joint Genome Institute (JGI-PGF)"/>
            <person name="Lucas S."/>
            <person name="Copeland A."/>
            <person name="Lapidus A."/>
            <person name="Glavina del Rio T."/>
            <person name="Dalin E."/>
            <person name="Tice H."/>
            <person name="Bruce D."/>
            <person name="Goodwin L."/>
            <person name="Pitluck S."/>
            <person name="Peters L."/>
            <person name="Mikhailova N."/>
            <person name="Held B."/>
            <person name="Kyrpides N."/>
            <person name="Mavromatis K."/>
            <person name="Ivanova N."/>
            <person name="Markowitz V."/>
            <person name="Cheng J.-F."/>
            <person name="Hugenholtz P."/>
            <person name="Woyke T."/>
            <person name="Wu D."/>
            <person name="Gronow S."/>
            <person name="Wellnitz S."/>
            <person name="Brambilla E.-M."/>
            <person name="Klenk H.-P."/>
            <person name="Eisen J.A."/>
        </authorList>
    </citation>
    <scope>NUCLEOTIDE SEQUENCE [LARGE SCALE GENOMIC DNA]</scope>
    <source>
        <strain evidence="2 3">DSM 21528</strain>
    </source>
</reference>
<sequence length="165" mass="18990">MRENDPESFRFLSLSSPLPLIPLIPRLLTFPQQCKKNHQREHSMRIIEICVVIVSSLFFFRVFVDKKLLLFCLSSPVSPWLFFLLFLSNTGKPYDPEPRRRGENPGFAFAPFAYFANPKTLSSSLPSANSEASAVKPLRCDNAARNTRRIYHRGHREHGEEAIRV</sequence>
<keyword evidence="3" id="KW-1185">Reference proteome</keyword>
<dbReference type="HOGENOM" id="CLU_1608812_0_0_12"/>